<comment type="caution">
    <text evidence="1">The sequence shown here is derived from an EMBL/GenBank/DDBJ whole genome shotgun (WGS) entry which is preliminary data.</text>
</comment>
<dbReference type="RefSeq" id="WP_246864918.1">
    <property type="nucleotide sequence ID" value="NZ_SZUV01000001.1"/>
</dbReference>
<dbReference type="EMBL" id="SZUV01000001">
    <property type="protein sequence ID" value="TQN50609.1"/>
    <property type="molecule type" value="Genomic_DNA"/>
</dbReference>
<protein>
    <submittedName>
        <fullName evidence="1">Uncharacterized protein</fullName>
    </submittedName>
</protein>
<evidence type="ECO:0000313" key="2">
    <source>
        <dbReference type="Proteomes" id="UP000315403"/>
    </source>
</evidence>
<sequence length="92" mass="9741">MQDMGAHGIRMGGLTGLGGAALGMIAGQMADDGEDAFEKKLKVQVFVCPQCSDLSFKYHGGLSVILLPAPPCHYQDGSATQCYSATDQKKFE</sequence>
<evidence type="ECO:0000313" key="1">
    <source>
        <dbReference type="EMBL" id="TQN50609.1"/>
    </source>
</evidence>
<reference evidence="1 2" key="1">
    <citation type="submission" date="2019-03" db="EMBL/GenBank/DDBJ databases">
        <title>New insights into Acidothiobacillus thiooxidans sulfur metabolism through coupled gene expression, solution geochemistry, microscopy and spectroscopy analyses.</title>
        <authorList>
            <person name="Camacho D."/>
            <person name="Frazao R."/>
            <person name="Fouillen A."/>
            <person name="Nanci A."/>
            <person name="Lang B.F."/>
            <person name="Apte S.C."/>
            <person name="Baron C."/>
            <person name="Warren L.A."/>
        </authorList>
    </citation>
    <scope>NUCLEOTIDE SEQUENCE [LARGE SCALE GENOMIC DNA]</scope>
    <source>
        <strain evidence="1 2">ATCC 19377</strain>
    </source>
</reference>
<proteinExistence type="predicted"/>
<gene>
    <name evidence="1" type="ORF">DLNHIDIE_00462</name>
</gene>
<accession>A0A543Q2P4</accession>
<dbReference type="AlphaFoldDB" id="A0A543Q2P4"/>
<dbReference type="Proteomes" id="UP000315403">
    <property type="component" value="Unassembled WGS sequence"/>
</dbReference>
<organism evidence="1 2">
    <name type="scientific">Acidithiobacillus thiooxidans ATCC 19377</name>
    <dbReference type="NCBI Taxonomy" id="637390"/>
    <lineage>
        <taxon>Bacteria</taxon>
        <taxon>Pseudomonadati</taxon>
        <taxon>Pseudomonadota</taxon>
        <taxon>Acidithiobacillia</taxon>
        <taxon>Acidithiobacillales</taxon>
        <taxon>Acidithiobacillaceae</taxon>
        <taxon>Acidithiobacillus</taxon>
    </lineage>
</organism>
<name>A0A543Q2P4_ACITH</name>